<evidence type="ECO:0000256" key="5">
    <source>
        <dbReference type="ARBA" id="ARBA00023018"/>
    </source>
</evidence>
<feature type="domain" description="Carboxylesterase type B" evidence="12">
    <location>
        <begin position="45"/>
        <end position="583"/>
    </location>
</feature>
<evidence type="ECO:0000259" key="12">
    <source>
        <dbReference type="Pfam" id="PF00135"/>
    </source>
</evidence>
<dbReference type="PROSITE" id="PS00941">
    <property type="entry name" value="CARBOXYLESTERASE_B_2"/>
    <property type="match status" value="1"/>
</dbReference>
<evidence type="ECO:0000313" key="13">
    <source>
        <dbReference type="EMBL" id="ACN43353.1"/>
    </source>
</evidence>
<dbReference type="EMBL" id="FJ647187">
    <property type="protein sequence ID" value="ACN43353.1"/>
    <property type="molecule type" value="mRNA"/>
</dbReference>
<dbReference type="InterPro" id="IPR019819">
    <property type="entry name" value="Carboxylesterase_B_CS"/>
</dbReference>
<feature type="active site" description="Charge relay system" evidence="10">
    <location>
        <position position="502"/>
    </location>
</feature>
<evidence type="ECO:0000256" key="8">
    <source>
        <dbReference type="ARBA" id="ARBA00034103"/>
    </source>
</evidence>
<evidence type="ECO:0000256" key="7">
    <source>
        <dbReference type="ARBA" id="ARBA00023180"/>
    </source>
</evidence>
<dbReference type="InterPro" id="IPR050654">
    <property type="entry name" value="AChE-related_enzymes"/>
</dbReference>
<dbReference type="SUPFAM" id="SSF53474">
    <property type="entry name" value="alpha/beta-Hydrolases"/>
    <property type="match status" value="1"/>
</dbReference>
<protein>
    <recommendedName>
        <fullName evidence="11">Carboxylic ester hydrolase</fullName>
        <ecNumber evidence="11">3.1.1.-</ecNumber>
    </recommendedName>
</protein>
<dbReference type="PANTHER" id="PTHR43918:SF13">
    <property type="entry name" value="ACETYLCHOLINESTERASE"/>
    <property type="match status" value="1"/>
</dbReference>
<dbReference type="FunFam" id="3.40.50.1820:FF:000029">
    <property type="entry name" value="Acetylcholinesterase"/>
    <property type="match status" value="1"/>
</dbReference>
<proteinExistence type="evidence at transcript level"/>
<evidence type="ECO:0000256" key="9">
    <source>
        <dbReference type="ARBA" id="ARBA00048484"/>
    </source>
</evidence>
<evidence type="ECO:0000256" key="11">
    <source>
        <dbReference type="RuleBase" id="RU361235"/>
    </source>
</evidence>
<dbReference type="GO" id="GO:0005886">
    <property type="term" value="C:plasma membrane"/>
    <property type="evidence" value="ECO:0007669"/>
    <property type="project" value="TreeGrafter"/>
</dbReference>
<dbReference type="GO" id="GO:0019695">
    <property type="term" value="P:choline metabolic process"/>
    <property type="evidence" value="ECO:0007669"/>
    <property type="project" value="TreeGrafter"/>
</dbReference>
<dbReference type="PROSITE" id="PS00122">
    <property type="entry name" value="CARBOXYLESTERASE_B_1"/>
    <property type="match status" value="1"/>
</dbReference>
<dbReference type="InterPro" id="IPR000997">
    <property type="entry name" value="Cholinesterase"/>
</dbReference>
<dbReference type="Gene3D" id="3.40.50.1820">
    <property type="entry name" value="alpha/beta hydrolase"/>
    <property type="match status" value="1"/>
</dbReference>
<feature type="signal peptide" evidence="11">
    <location>
        <begin position="1"/>
        <end position="20"/>
    </location>
</feature>
<evidence type="ECO:0000256" key="10">
    <source>
        <dbReference type="PIRSR" id="PIRSR600997-1"/>
    </source>
</evidence>
<dbReference type="InterPro" id="IPR002018">
    <property type="entry name" value="CarbesteraseB"/>
</dbReference>
<dbReference type="CDD" id="cd00312">
    <property type="entry name" value="Esterase_lipase"/>
    <property type="match status" value="1"/>
</dbReference>
<comment type="catalytic activity">
    <reaction evidence="9">
        <text>acetylcholine + H2O = choline + acetate + H(+)</text>
        <dbReference type="Rhea" id="RHEA:17561"/>
        <dbReference type="ChEBI" id="CHEBI:15354"/>
        <dbReference type="ChEBI" id="CHEBI:15355"/>
        <dbReference type="ChEBI" id="CHEBI:15377"/>
        <dbReference type="ChEBI" id="CHEBI:15378"/>
        <dbReference type="ChEBI" id="CHEBI:30089"/>
        <dbReference type="EC" id="3.1.1.7"/>
    </reaction>
</comment>
<evidence type="ECO:0000256" key="2">
    <source>
        <dbReference type="ARBA" id="ARBA00022487"/>
    </source>
</evidence>
<dbReference type="AlphaFoldDB" id="C0KYN0"/>
<accession>C0KYN0</accession>
<dbReference type="GO" id="GO:0001507">
    <property type="term" value="P:acetylcholine catabolic process in synaptic cleft"/>
    <property type="evidence" value="ECO:0007669"/>
    <property type="project" value="InterPro"/>
</dbReference>
<organism evidence="13">
    <name type="scientific">Liposcelis decolor</name>
    <dbReference type="NCBI Taxonomy" id="209926"/>
    <lineage>
        <taxon>Eukaryota</taxon>
        <taxon>Metazoa</taxon>
        <taxon>Ecdysozoa</taxon>
        <taxon>Arthropoda</taxon>
        <taxon>Hexapoda</taxon>
        <taxon>Insecta</taxon>
        <taxon>Pterygota</taxon>
        <taxon>Neoptera</taxon>
        <taxon>Paraneoptera</taxon>
        <taxon>Psocodea</taxon>
        <taxon>Troctomorpha</taxon>
        <taxon>Liposcelidetae</taxon>
        <taxon>Liposcelididae</taxon>
        <taxon>Liposcelis</taxon>
    </lineage>
</organism>
<feature type="active site" description="Charge relay system" evidence="10">
    <location>
        <position position="388"/>
    </location>
</feature>
<dbReference type="InterPro" id="IPR001445">
    <property type="entry name" value="Acylcholinesterase_insect"/>
</dbReference>
<evidence type="ECO:0000256" key="4">
    <source>
        <dbReference type="ARBA" id="ARBA00022867"/>
    </source>
</evidence>
<keyword evidence="5" id="KW-0770">Synapse</keyword>
<comment type="subcellular location">
    <subcellularLocation>
        <location evidence="8">Synapse</location>
    </subcellularLocation>
</comment>
<dbReference type="PRINTS" id="PR00878">
    <property type="entry name" value="CHOLNESTRASE"/>
</dbReference>
<dbReference type="EC" id="3.1.1.-" evidence="11"/>
<keyword evidence="6" id="KW-1015">Disulfide bond</keyword>
<keyword evidence="7" id="KW-0325">Glycoprotein</keyword>
<dbReference type="GO" id="GO:0043083">
    <property type="term" value="C:synaptic cleft"/>
    <property type="evidence" value="ECO:0007669"/>
    <property type="project" value="GOC"/>
</dbReference>
<dbReference type="GO" id="GO:0003990">
    <property type="term" value="F:acetylcholinesterase activity"/>
    <property type="evidence" value="ECO:0007669"/>
    <property type="project" value="UniProtKB-EC"/>
</dbReference>
<name>C0KYN0_9NEOP</name>
<feature type="active site" description="Acyl-ester intermediate" evidence="10">
    <location>
        <position position="259"/>
    </location>
</feature>
<keyword evidence="2" id="KW-0719">Serine esterase</keyword>
<dbReference type="PRINTS" id="PR00880">
    <property type="entry name" value="ACHEINSECT"/>
</dbReference>
<dbReference type="InterPro" id="IPR029058">
    <property type="entry name" value="AB_hydrolase_fold"/>
</dbReference>
<evidence type="ECO:0000256" key="3">
    <source>
        <dbReference type="ARBA" id="ARBA00022801"/>
    </source>
</evidence>
<keyword evidence="3 11" id="KW-0378">Hydrolase</keyword>
<evidence type="ECO:0000256" key="6">
    <source>
        <dbReference type="ARBA" id="ARBA00023157"/>
    </source>
</evidence>
<sequence>MSRYSCTVIVISILLGQVYGAPSWSRESLSLINTTASRDYHMDPLVVETTTGLVKGISKMVLDREVHVFYGIPFAKPPVGSLRFRRPVPIDPWHGVLDATTLPNSCYQERYEYFPGFEGEEMGNPNTNISEDCLYLNIWVPQQVRLRHHGNSQKNDVHQHKVPMLIWIYGGGFMSGTSTLDVYDADLVAATSDVIVASMQYRVGAFGFLYLAPYLKNKDNDEAPGNMGLWDQAMAIRWLKDNALAFGGDPDLLTLFGESAGGGSVSLHLMSPVTKGLVKRGILQSGTLNAPWSYMEADKAVSIARTLISDRGCNTSLLADFPEEVMDCMRNVEPKVISVQQWNSYWGILGFPSAPTIDGVFLPEHPLDMLKKGDFPETEIMIGSNLDEGTYFILYDFIDYFEKDGPSFLQRDKFLEIINTIFKNFSEVEREAIVFQYTNWDQVNDGFLNQKMISDVVGDYFFICPTNLFAQMFADNGMKVYYYYFTQRTSTNLWGEWMGVMHGDEIEYVFGHPLNMSIQYNKKERSLSKRIMDTFTKFSITGKPFDSESEWPPYTKDDPRYYIFNAEDTGTGKGPRLTPCAFWNEFLPKLQGRPRFEEPGCNGRAEEIEAADMSGSPPTLSKNFAVLGVLLGLAPILL</sequence>
<dbReference type="GO" id="GO:0005615">
    <property type="term" value="C:extracellular space"/>
    <property type="evidence" value="ECO:0007669"/>
    <property type="project" value="TreeGrafter"/>
</dbReference>
<dbReference type="GO" id="GO:0045202">
    <property type="term" value="C:synapse"/>
    <property type="evidence" value="ECO:0007669"/>
    <property type="project" value="UniProtKB-SubCell"/>
</dbReference>
<dbReference type="Pfam" id="PF00135">
    <property type="entry name" value="COesterase"/>
    <property type="match status" value="1"/>
</dbReference>
<dbReference type="InterPro" id="IPR019826">
    <property type="entry name" value="Carboxylesterase_B_AS"/>
</dbReference>
<dbReference type="PANTHER" id="PTHR43918">
    <property type="entry name" value="ACETYLCHOLINESTERASE"/>
    <property type="match status" value="1"/>
</dbReference>
<feature type="chain" id="PRO_5005124694" description="Carboxylic ester hydrolase" evidence="11">
    <location>
        <begin position="21"/>
        <end position="638"/>
    </location>
</feature>
<comment type="similarity">
    <text evidence="1 11">Belongs to the type-B carboxylesterase/lipase family.</text>
</comment>
<dbReference type="ESTHER" id="9neop-c0kyn0">
    <property type="family name" value="ACHE"/>
</dbReference>
<evidence type="ECO:0000256" key="1">
    <source>
        <dbReference type="ARBA" id="ARBA00005964"/>
    </source>
</evidence>
<keyword evidence="11" id="KW-0732">Signal</keyword>
<keyword evidence="4" id="KW-0531">Neurotransmitter degradation</keyword>
<reference evidence="13" key="1">
    <citation type="submission" date="2009-01" db="EMBL/GenBank/DDBJ databases">
        <title>Molecular Cloning and Sequence Analysis of Two Acetylcholinesterases from Liposcelis decolor (Psocoptera: Liposcelididae).</title>
        <authorList>
            <person name="Tang P."/>
            <person name="Wang J."/>
            <person name="Jiang H."/>
            <person name="Dou W."/>
        </authorList>
    </citation>
    <scope>NUCLEOTIDE SEQUENCE</scope>
</reference>